<dbReference type="RefSeq" id="XP_034240770.1">
    <property type="nucleotide sequence ID" value="XM_034384879.1"/>
</dbReference>
<proteinExistence type="predicted"/>
<gene>
    <name evidence="4" type="primary">LOC117645008</name>
</gene>
<dbReference type="CTD" id="38786"/>
<dbReference type="KEGG" id="tpal:117645008"/>
<feature type="compositionally biased region" description="Low complexity" evidence="2">
    <location>
        <begin position="208"/>
        <end position="243"/>
    </location>
</feature>
<accession>A0A6P8YTI0</accession>
<dbReference type="GeneID" id="117645008"/>
<dbReference type="FunCoup" id="A0A6P8YTI0">
    <property type="interactions" value="5"/>
</dbReference>
<dbReference type="Proteomes" id="UP000515158">
    <property type="component" value="Unplaced"/>
</dbReference>
<sequence length="833" mass="88643">MEAAGDVSMASDCDFALNDGEVTMVADMTIVGDAFAKQLKDSKQDAKQDGSDSGVELNGAERSASPVLDASGAPPVLPPAHLDYDGTSEGGSESSSVLSHAPVRKKISASSASSSASCSTPGRAGHPRSRSVVVSASSSGSAPNTPGSPVPAPRPRERSAAAAGRGSSCSRGRQGSSCAEAPHAAARTTSRSQRSGSSSAAPNLMTASLTGSLTHGSSGSSNVRGRGTTRAPAAPRPTPRGATSAVAMSTSTDDGRWPSTVQRPTTLSRTRASSVAADRDRRYAMANMASMTSSSSKTSVNSTNSASTPSPTESKVGIEGRRGRGAESEKFSTLPRRRRRRSVESAGGERVSSTQSQSTRKQKVTLYHETGAQTALTYQDLEDLLGGRACHLRPIDAREQSHQGVQVDREREDFATMLLDRRLKAIMDMLGFEHSGTPRSPGGPGGSITSTVHTPPKEVDHSAWMKTLELLEQRAATIKKRDSVQRNEIGRLRYEVEHNERLRKSLQNQQEETEAESQEMQVFLKLENAALAESLQEAEKDAVAQKEVVANLNLELERQREECQHLVRISEQRRQEVLTLQARVAALEQRSKESLLQQGAAVSGASVALSALSSRLDDLAVQLEESSLDKALSALTTEAEAVTTRTKEACRPLSLHLENNFQTLDNVTEPELEEEGGGQRESATTASQNLNSARLVNSESIQNLSAAILFRRLQEEAIKTEANAGDEMPGHLVDQVLDVDSLITRVLRAISDTVHSKKLPLNPTDESSQICNGQAKMDSKALQKIEGQVDSAKSNHIPLLNGSNDGTCSETSNMSVNGRVEIGIASEPVTGAA</sequence>
<evidence type="ECO:0000256" key="1">
    <source>
        <dbReference type="SAM" id="Coils"/>
    </source>
</evidence>
<feature type="compositionally biased region" description="Low complexity" evidence="2">
    <location>
        <begin position="108"/>
        <end position="119"/>
    </location>
</feature>
<feature type="compositionally biased region" description="Low complexity" evidence="2">
    <location>
        <begin position="130"/>
        <end position="145"/>
    </location>
</feature>
<evidence type="ECO:0000256" key="2">
    <source>
        <dbReference type="SAM" id="MobiDB-lite"/>
    </source>
</evidence>
<feature type="compositionally biased region" description="Low complexity" evidence="2">
    <location>
        <begin position="160"/>
        <end position="201"/>
    </location>
</feature>
<evidence type="ECO:0000313" key="3">
    <source>
        <dbReference type="Proteomes" id="UP000515158"/>
    </source>
</evidence>
<dbReference type="AlphaFoldDB" id="A0A6P8YTI0"/>
<keyword evidence="3" id="KW-1185">Reference proteome</keyword>
<feature type="compositionally biased region" description="Low complexity" evidence="2">
    <location>
        <begin position="285"/>
        <end position="314"/>
    </location>
</feature>
<feature type="compositionally biased region" description="Basic and acidic residues" evidence="2">
    <location>
        <begin position="39"/>
        <end position="50"/>
    </location>
</feature>
<feature type="compositionally biased region" description="Low complexity" evidence="2">
    <location>
        <begin position="350"/>
        <end position="359"/>
    </location>
</feature>
<keyword evidence="1" id="KW-0175">Coiled coil</keyword>
<feature type="coiled-coil region" evidence="1">
    <location>
        <begin position="496"/>
        <end position="590"/>
    </location>
</feature>
<evidence type="ECO:0000313" key="4">
    <source>
        <dbReference type="RefSeq" id="XP_034240770.1"/>
    </source>
</evidence>
<name>A0A6P8YTI0_THRPL</name>
<organism evidence="4">
    <name type="scientific">Thrips palmi</name>
    <name type="common">Melon thrips</name>
    <dbReference type="NCBI Taxonomy" id="161013"/>
    <lineage>
        <taxon>Eukaryota</taxon>
        <taxon>Metazoa</taxon>
        <taxon>Ecdysozoa</taxon>
        <taxon>Arthropoda</taxon>
        <taxon>Hexapoda</taxon>
        <taxon>Insecta</taxon>
        <taxon>Pterygota</taxon>
        <taxon>Neoptera</taxon>
        <taxon>Paraneoptera</taxon>
        <taxon>Thysanoptera</taxon>
        <taxon>Terebrantia</taxon>
        <taxon>Thripoidea</taxon>
        <taxon>Thripidae</taxon>
        <taxon>Thrips</taxon>
    </lineage>
</organism>
<dbReference type="InParanoid" id="A0A6P8YTI0"/>
<dbReference type="OrthoDB" id="7475679at2759"/>
<feature type="region of interest" description="Disordered" evidence="2">
    <location>
        <begin position="39"/>
        <end position="364"/>
    </location>
</feature>
<reference evidence="4" key="1">
    <citation type="submission" date="2025-08" db="UniProtKB">
        <authorList>
            <consortium name="RefSeq"/>
        </authorList>
    </citation>
    <scope>IDENTIFICATION</scope>
    <source>
        <tissue evidence="4">Total insect</tissue>
    </source>
</reference>
<feature type="compositionally biased region" description="Basic and acidic residues" evidence="2">
    <location>
        <begin position="316"/>
        <end position="330"/>
    </location>
</feature>
<protein>
    <submittedName>
        <fullName evidence="4">Platelet binding protein GspB isoform X1</fullName>
    </submittedName>
</protein>